<dbReference type="PANTHER" id="PTHR30204:SF92">
    <property type="entry name" value="HTH-TYPE TRANSCRIPTIONAL REGULATOR ZNTR"/>
    <property type="match status" value="1"/>
</dbReference>
<dbReference type="InterPro" id="IPR047057">
    <property type="entry name" value="MerR_fam"/>
</dbReference>
<dbReference type="RefSeq" id="WP_252471795.1">
    <property type="nucleotide sequence ID" value="NZ_JALBWM010000116.1"/>
</dbReference>
<accession>A0A9X2ER33</accession>
<reference evidence="3" key="1">
    <citation type="journal article" date="2022" name="Arch. Microbiol.">
        <title>Microbulbifer okhotskensis sp. nov., isolated from a deep bottom sediment of the Okhotsk Sea.</title>
        <authorList>
            <person name="Romanenko L."/>
            <person name="Kurilenko V."/>
            <person name="Otstavnykh N."/>
            <person name="Velansky P."/>
            <person name="Isaeva M."/>
            <person name="Mikhailov V."/>
        </authorList>
    </citation>
    <scope>NUCLEOTIDE SEQUENCE</scope>
    <source>
        <strain evidence="3">OS29</strain>
    </source>
</reference>
<dbReference type="PANTHER" id="PTHR30204">
    <property type="entry name" value="REDOX-CYCLING DRUG-SENSING TRANSCRIPTIONAL ACTIVATOR SOXR"/>
    <property type="match status" value="1"/>
</dbReference>
<dbReference type="GO" id="GO:0046872">
    <property type="term" value="F:metal ion binding"/>
    <property type="evidence" value="ECO:0007669"/>
    <property type="project" value="InterPro"/>
</dbReference>
<dbReference type="Pfam" id="PF13411">
    <property type="entry name" value="MerR_1"/>
    <property type="match status" value="1"/>
</dbReference>
<dbReference type="InterPro" id="IPR009061">
    <property type="entry name" value="DNA-bd_dom_put_sf"/>
</dbReference>
<dbReference type="GO" id="GO:0045893">
    <property type="term" value="P:positive regulation of DNA-templated transcription"/>
    <property type="evidence" value="ECO:0007669"/>
    <property type="project" value="InterPro"/>
</dbReference>
<dbReference type="InterPro" id="IPR011791">
    <property type="entry name" value="CadR-PbrR"/>
</dbReference>
<sequence>MGYKIGEVARKVGCKVETIRFYEKAGLLPEPSRSAGNFRLYSDSHLEQLRLIRHCRSLDMSLDTIRNLLKLRLHAAENCREINDLVDAHICRVEAQMKLLTHLRGSLQKLRSQCSGPEASGTCEILLELSGCECHGAGVGS</sequence>
<dbReference type="PROSITE" id="PS00552">
    <property type="entry name" value="HTH_MERR_1"/>
    <property type="match status" value="1"/>
</dbReference>
<evidence type="ECO:0000259" key="2">
    <source>
        <dbReference type="PROSITE" id="PS50937"/>
    </source>
</evidence>
<dbReference type="Proteomes" id="UP001139028">
    <property type="component" value="Unassembled WGS sequence"/>
</dbReference>
<dbReference type="PROSITE" id="PS50937">
    <property type="entry name" value="HTH_MERR_2"/>
    <property type="match status" value="1"/>
</dbReference>
<dbReference type="GO" id="GO:0003700">
    <property type="term" value="F:DNA-binding transcription factor activity"/>
    <property type="evidence" value="ECO:0007669"/>
    <property type="project" value="InterPro"/>
</dbReference>
<dbReference type="SMART" id="SM00422">
    <property type="entry name" value="HTH_MERR"/>
    <property type="match status" value="1"/>
</dbReference>
<dbReference type="Gene3D" id="1.10.1660.10">
    <property type="match status" value="1"/>
</dbReference>
<name>A0A9X2ER33_9GAMM</name>
<keyword evidence="4" id="KW-1185">Reference proteome</keyword>
<evidence type="ECO:0000256" key="1">
    <source>
        <dbReference type="ARBA" id="ARBA00023125"/>
    </source>
</evidence>
<gene>
    <name evidence="3" type="ORF">MO867_18115</name>
</gene>
<evidence type="ECO:0000313" key="3">
    <source>
        <dbReference type="EMBL" id="MCO1336250.1"/>
    </source>
</evidence>
<evidence type="ECO:0000313" key="4">
    <source>
        <dbReference type="Proteomes" id="UP001139028"/>
    </source>
</evidence>
<keyword evidence="1" id="KW-0238">DNA-binding</keyword>
<proteinExistence type="predicted"/>
<dbReference type="InterPro" id="IPR000551">
    <property type="entry name" value="MerR-type_HTH_dom"/>
</dbReference>
<dbReference type="SUPFAM" id="SSF46955">
    <property type="entry name" value="Putative DNA-binding domain"/>
    <property type="match status" value="1"/>
</dbReference>
<feature type="domain" description="HTH merR-type" evidence="2">
    <location>
        <begin position="1"/>
        <end position="71"/>
    </location>
</feature>
<dbReference type="PRINTS" id="PR00040">
    <property type="entry name" value="HTHMERR"/>
</dbReference>
<comment type="caution">
    <text evidence="3">The sequence shown here is derived from an EMBL/GenBank/DDBJ whole genome shotgun (WGS) entry which is preliminary data.</text>
</comment>
<dbReference type="CDD" id="cd04784">
    <property type="entry name" value="HTH_CadR-PbrR"/>
    <property type="match status" value="1"/>
</dbReference>
<organism evidence="3 4">
    <name type="scientific">Microbulbifer okhotskensis</name>
    <dbReference type="NCBI Taxonomy" id="2926617"/>
    <lineage>
        <taxon>Bacteria</taxon>
        <taxon>Pseudomonadati</taxon>
        <taxon>Pseudomonadota</taxon>
        <taxon>Gammaproteobacteria</taxon>
        <taxon>Cellvibrionales</taxon>
        <taxon>Microbulbiferaceae</taxon>
        <taxon>Microbulbifer</taxon>
    </lineage>
</organism>
<dbReference type="AlphaFoldDB" id="A0A9X2ER33"/>
<protein>
    <submittedName>
        <fullName evidence="3">Cd(II)/Pb(II)-responsive transcriptional regulator</fullName>
    </submittedName>
</protein>
<dbReference type="EMBL" id="JALBWM010000116">
    <property type="protein sequence ID" value="MCO1336250.1"/>
    <property type="molecule type" value="Genomic_DNA"/>
</dbReference>
<dbReference type="GO" id="GO:0003677">
    <property type="term" value="F:DNA binding"/>
    <property type="evidence" value="ECO:0007669"/>
    <property type="project" value="UniProtKB-KW"/>
</dbReference>